<name>A0A4R9KHG5_9LEPT</name>
<reference evidence="5" key="1">
    <citation type="journal article" date="2019" name="PLoS Negl. Trop. Dis.">
        <title>Revisiting the worldwide diversity of Leptospira species in the environment.</title>
        <authorList>
            <person name="Vincent A.T."/>
            <person name="Schiettekatte O."/>
            <person name="Bourhy P."/>
            <person name="Veyrier F.J."/>
            <person name="Picardeau M."/>
        </authorList>
    </citation>
    <scope>NUCLEOTIDE SEQUENCE [LARGE SCALE GENOMIC DNA]</scope>
    <source>
        <strain evidence="5">201702455</strain>
    </source>
</reference>
<dbReference type="PANTHER" id="PTHR30349">
    <property type="entry name" value="PHAGE INTEGRASE-RELATED"/>
    <property type="match status" value="1"/>
</dbReference>
<dbReference type="AlphaFoldDB" id="A0A4R9KHG5"/>
<comment type="caution">
    <text evidence="5">The sequence shown here is derived from an EMBL/GenBank/DDBJ whole genome shotgun (WGS) entry which is preliminary data.</text>
</comment>
<keyword evidence="3" id="KW-0233">DNA recombination</keyword>
<accession>A0A4R9KHG5</accession>
<gene>
    <name evidence="5" type="ORF">EHQ64_00035</name>
</gene>
<dbReference type="GO" id="GO:0003677">
    <property type="term" value="F:DNA binding"/>
    <property type="evidence" value="ECO:0007669"/>
    <property type="project" value="UniProtKB-KW"/>
</dbReference>
<dbReference type="GO" id="GO:0015074">
    <property type="term" value="P:DNA integration"/>
    <property type="evidence" value="ECO:0007669"/>
    <property type="project" value="InterPro"/>
</dbReference>
<evidence type="ECO:0000313" key="5">
    <source>
        <dbReference type="EMBL" id="TGL65948.1"/>
    </source>
</evidence>
<sequence>MNKTLKLTGIHTYDTYIKKCNNILNTPNVPEIKEWLDSLRGRLRPATIRTIKSGLKKSILETYRGQSNYELFASVLDRTFQDIKVDRADAKVYSEKVLNKNEIHKLIKNSAPRTSLIIETLNLTGLRITELLSIRRKNCCHEGRYVFIRIVGKNRKERRIFIPVSLFNQINEEFRGKTFLFETINGRMITRNYAWKEISRKGLEILGKRIHPHTFRHTFATRTILKDRKDIKAVSQYLGHASTSITADMYLHSELKPKDLFK</sequence>
<evidence type="ECO:0000259" key="4">
    <source>
        <dbReference type="PROSITE" id="PS51898"/>
    </source>
</evidence>
<dbReference type="InterPro" id="IPR002104">
    <property type="entry name" value="Integrase_catalytic"/>
</dbReference>
<evidence type="ECO:0000256" key="3">
    <source>
        <dbReference type="ARBA" id="ARBA00023172"/>
    </source>
</evidence>
<dbReference type="SUPFAM" id="SSF56349">
    <property type="entry name" value="DNA breaking-rejoining enzymes"/>
    <property type="match status" value="1"/>
</dbReference>
<feature type="domain" description="Tyr recombinase" evidence="4">
    <location>
        <begin position="93"/>
        <end position="262"/>
    </location>
</feature>
<evidence type="ECO:0000256" key="2">
    <source>
        <dbReference type="ARBA" id="ARBA00023125"/>
    </source>
</evidence>
<dbReference type="EMBL" id="RQGF01000002">
    <property type="protein sequence ID" value="TGL65948.1"/>
    <property type="molecule type" value="Genomic_DNA"/>
</dbReference>
<dbReference type="RefSeq" id="WP_135647354.1">
    <property type="nucleotide sequence ID" value="NZ_RQGF01000002.1"/>
</dbReference>
<dbReference type="Pfam" id="PF00589">
    <property type="entry name" value="Phage_integrase"/>
    <property type="match status" value="1"/>
</dbReference>
<dbReference type="PROSITE" id="PS51898">
    <property type="entry name" value="TYR_RECOMBINASE"/>
    <property type="match status" value="1"/>
</dbReference>
<dbReference type="InterPro" id="IPR011010">
    <property type="entry name" value="DNA_brk_join_enz"/>
</dbReference>
<dbReference type="GO" id="GO:0006310">
    <property type="term" value="P:DNA recombination"/>
    <property type="evidence" value="ECO:0007669"/>
    <property type="project" value="UniProtKB-KW"/>
</dbReference>
<evidence type="ECO:0000313" key="6">
    <source>
        <dbReference type="Proteomes" id="UP000297762"/>
    </source>
</evidence>
<dbReference type="Gene3D" id="1.10.443.10">
    <property type="entry name" value="Intergrase catalytic core"/>
    <property type="match status" value="1"/>
</dbReference>
<dbReference type="InterPro" id="IPR013762">
    <property type="entry name" value="Integrase-like_cat_sf"/>
</dbReference>
<dbReference type="Proteomes" id="UP000297762">
    <property type="component" value="Unassembled WGS sequence"/>
</dbReference>
<comment type="similarity">
    <text evidence="1">Belongs to the 'phage' integrase family.</text>
</comment>
<dbReference type="OrthoDB" id="334567at2"/>
<dbReference type="PANTHER" id="PTHR30349:SF41">
    <property type="entry name" value="INTEGRASE_RECOMBINASE PROTEIN MJ0367-RELATED"/>
    <property type="match status" value="1"/>
</dbReference>
<keyword evidence="2" id="KW-0238">DNA-binding</keyword>
<dbReference type="InterPro" id="IPR050090">
    <property type="entry name" value="Tyrosine_recombinase_XerCD"/>
</dbReference>
<protein>
    <submittedName>
        <fullName evidence="5">Integrase</fullName>
    </submittedName>
</protein>
<organism evidence="5 6">
    <name type="scientific">Leptospira sarikeiensis</name>
    <dbReference type="NCBI Taxonomy" id="2484943"/>
    <lineage>
        <taxon>Bacteria</taxon>
        <taxon>Pseudomonadati</taxon>
        <taxon>Spirochaetota</taxon>
        <taxon>Spirochaetia</taxon>
        <taxon>Leptospirales</taxon>
        <taxon>Leptospiraceae</taxon>
        <taxon>Leptospira</taxon>
    </lineage>
</organism>
<evidence type="ECO:0000256" key="1">
    <source>
        <dbReference type="ARBA" id="ARBA00008857"/>
    </source>
</evidence>
<proteinExistence type="inferred from homology"/>
<keyword evidence="6" id="KW-1185">Reference proteome</keyword>